<reference evidence="1" key="1">
    <citation type="journal article" date="2014" name="Front. Microbiol.">
        <title>High frequency of phylogenetically diverse reductive dehalogenase-homologous genes in deep subseafloor sedimentary metagenomes.</title>
        <authorList>
            <person name="Kawai M."/>
            <person name="Futagami T."/>
            <person name="Toyoda A."/>
            <person name="Takaki Y."/>
            <person name="Nishi S."/>
            <person name="Hori S."/>
            <person name="Arai W."/>
            <person name="Tsubouchi T."/>
            <person name="Morono Y."/>
            <person name="Uchiyama I."/>
            <person name="Ito T."/>
            <person name="Fujiyama A."/>
            <person name="Inagaki F."/>
            <person name="Takami H."/>
        </authorList>
    </citation>
    <scope>NUCLEOTIDE SEQUENCE</scope>
    <source>
        <strain evidence="1">Expedition CK06-06</strain>
    </source>
</reference>
<gene>
    <name evidence="1" type="ORF">S06H3_20428</name>
</gene>
<accession>X1N604</accession>
<evidence type="ECO:0000313" key="1">
    <source>
        <dbReference type="EMBL" id="GAI14054.1"/>
    </source>
</evidence>
<proteinExistence type="predicted"/>
<comment type="caution">
    <text evidence="1">The sequence shown here is derived from an EMBL/GenBank/DDBJ whole genome shotgun (WGS) entry which is preliminary data.</text>
</comment>
<dbReference type="AlphaFoldDB" id="X1N604"/>
<protein>
    <submittedName>
        <fullName evidence="1">Uncharacterized protein</fullName>
    </submittedName>
</protein>
<dbReference type="EMBL" id="BARV01010578">
    <property type="protein sequence ID" value="GAI14054.1"/>
    <property type="molecule type" value="Genomic_DNA"/>
</dbReference>
<organism evidence="1">
    <name type="scientific">marine sediment metagenome</name>
    <dbReference type="NCBI Taxonomy" id="412755"/>
    <lineage>
        <taxon>unclassified sequences</taxon>
        <taxon>metagenomes</taxon>
        <taxon>ecological metagenomes</taxon>
    </lineage>
</organism>
<feature type="non-terminal residue" evidence="1">
    <location>
        <position position="1"/>
    </location>
</feature>
<sequence>SREYSGFNDTPLFPRDPPTSRKFYLLGRATPMLRILNKLV</sequence>
<name>X1N604_9ZZZZ</name>